<dbReference type="InterPro" id="IPR004089">
    <property type="entry name" value="MCPsignal_dom"/>
</dbReference>
<dbReference type="SUPFAM" id="SSF158472">
    <property type="entry name" value="HAMP domain-like"/>
    <property type="match status" value="1"/>
</dbReference>
<proteinExistence type="inferred from homology"/>
<dbReference type="PROSITE" id="PS50111">
    <property type="entry name" value="CHEMOTAXIS_TRANSDUC_2"/>
    <property type="match status" value="1"/>
</dbReference>
<evidence type="ECO:0000313" key="8">
    <source>
        <dbReference type="Proteomes" id="UP000436694"/>
    </source>
</evidence>
<dbReference type="SMART" id="SM00283">
    <property type="entry name" value="MA"/>
    <property type="match status" value="1"/>
</dbReference>
<gene>
    <name evidence="7" type="ORF">GG681_03245</name>
</gene>
<evidence type="ECO:0000256" key="3">
    <source>
        <dbReference type="PROSITE-ProRule" id="PRU00284"/>
    </source>
</evidence>
<accession>A0A844AN86</accession>
<dbReference type="InterPro" id="IPR051310">
    <property type="entry name" value="MCP_chemotaxis"/>
</dbReference>
<keyword evidence="4" id="KW-0472">Membrane</keyword>
<dbReference type="Pfam" id="PF00015">
    <property type="entry name" value="MCPsignal"/>
    <property type="match status" value="1"/>
</dbReference>
<evidence type="ECO:0000259" key="6">
    <source>
        <dbReference type="PROSITE" id="PS50885"/>
    </source>
</evidence>
<keyword evidence="8" id="KW-1185">Reference proteome</keyword>
<dbReference type="InterPro" id="IPR003660">
    <property type="entry name" value="HAMP_dom"/>
</dbReference>
<feature type="domain" description="Methyl-accepting transducer" evidence="5">
    <location>
        <begin position="344"/>
        <end position="573"/>
    </location>
</feature>
<name>A0A844AN86_9RHOB</name>
<dbReference type="InterPro" id="IPR004090">
    <property type="entry name" value="Chemotax_Me-accpt_rcpt"/>
</dbReference>
<evidence type="ECO:0000256" key="2">
    <source>
        <dbReference type="ARBA" id="ARBA00029447"/>
    </source>
</evidence>
<evidence type="ECO:0000313" key="7">
    <source>
        <dbReference type="EMBL" id="MQY41643.1"/>
    </source>
</evidence>
<dbReference type="Proteomes" id="UP000436694">
    <property type="component" value="Unassembled WGS sequence"/>
</dbReference>
<dbReference type="GO" id="GO:0007165">
    <property type="term" value="P:signal transduction"/>
    <property type="evidence" value="ECO:0007669"/>
    <property type="project" value="UniProtKB-KW"/>
</dbReference>
<dbReference type="SUPFAM" id="SSF58104">
    <property type="entry name" value="Methyl-accepting chemotaxis protein (MCP) signaling domain"/>
    <property type="match status" value="1"/>
</dbReference>
<feature type="domain" description="HAMP" evidence="6">
    <location>
        <begin position="224"/>
        <end position="277"/>
    </location>
</feature>
<organism evidence="7 8">
    <name type="scientific">Tritonibacter aquimaris</name>
    <dbReference type="NCBI Taxonomy" id="2663379"/>
    <lineage>
        <taxon>Bacteria</taxon>
        <taxon>Pseudomonadati</taxon>
        <taxon>Pseudomonadota</taxon>
        <taxon>Alphaproteobacteria</taxon>
        <taxon>Rhodobacterales</taxon>
        <taxon>Paracoccaceae</taxon>
        <taxon>Tritonibacter</taxon>
    </lineage>
</organism>
<dbReference type="AlphaFoldDB" id="A0A844AN86"/>
<dbReference type="SMART" id="SM00304">
    <property type="entry name" value="HAMP"/>
    <property type="match status" value="3"/>
</dbReference>
<comment type="caution">
    <text evidence="7">The sequence shown here is derived from an EMBL/GenBank/DDBJ whole genome shotgun (WGS) entry which is preliminary data.</text>
</comment>
<protein>
    <submittedName>
        <fullName evidence="7">HAMP domain-containing protein</fullName>
    </submittedName>
</protein>
<dbReference type="GO" id="GO:0016020">
    <property type="term" value="C:membrane"/>
    <property type="evidence" value="ECO:0007669"/>
    <property type="project" value="InterPro"/>
</dbReference>
<dbReference type="PANTHER" id="PTHR43531:SF11">
    <property type="entry name" value="METHYL-ACCEPTING CHEMOTAXIS PROTEIN 3"/>
    <property type="match status" value="1"/>
</dbReference>
<dbReference type="PROSITE" id="PS50885">
    <property type="entry name" value="HAMP"/>
    <property type="match status" value="2"/>
</dbReference>
<comment type="similarity">
    <text evidence="2">Belongs to the methyl-accepting chemotaxis (MCP) protein family.</text>
</comment>
<keyword evidence="1" id="KW-0145">Chemotaxis</keyword>
<evidence type="ECO:0000256" key="4">
    <source>
        <dbReference type="SAM" id="Phobius"/>
    </source>
</evidence>
<keyword evidence="4" id="KW-0812">Transmembrane</keyword>
<feature type="transmembrane region" description="Helical" evidence="4">
    <location>
        <begin position="48"/>
        <end position="69"/>
    </location>
</feature>
<dbReference type="CDD" id="cd06225">
    <property type="entry name" value="HAMP"/>
    <property type="match status" value="1"/>
</dbReference>
<reference evidence="7 8" key="1">
    <citation type="submission" date="2019-10" db="EMBL/GenBank/DDBJ databases">
        <title>Epibacterium sp. nov., isolated from seawater.</title>
        <authorList>
            <person name="Zhang X."/>
            <person name="Li N."/>
        </authorList>
    </citation>
    <scope>NUCLEOTIDE SEQUENCE [LARGE SCALE GENOMIC DNA]</scope>
    <source>
        <strain evidence="7 8">SM1969</strain>
    </source>
</reference>
<keyword evidence="4" id="KW-1133">Transmembrane helix</keyword>
<dbReference type="PRINTS" id="PR00260">
    <property type="entry name" value="CHEMTRNSDUCR"/>
</dbReference>
<dbReference type="Pfam" id="PF00672">
    <property type="entry name" value="HAMP"/>
    <property type="match status" value="1"/>
</dbReference>
<dbReference type="GO" id="GO:0006935">
    <property type="term" value="P:chemotaxis"/>
    <property type="evidence" value="ECO:0007669"/>
    <property type="project" value="UniProtKB-KW"/>
</dbReference>
<dbReference type="PANTHER" id="PTHR43531">
    <property type="entry name" value="PROTEIN ICFG"/>
    <property type="match status" value="1"/>
</dbReference>
<evidence type="ECO:0000256" key="1">
    <source>
        <dbReference type="ARBA" id="ARBA00022500"/>
    </source>
</evidence>
<dbReference type="Gene3D" id="1.10.287.950">
    <property type="entry name" value="Methyl-accepting chemotaxis protein"/>
    <property type="match status" value="1"/>
</dbReference>
<dbReference type="GO" id="GO:0004888">
    <property type="term" value="F:transmembrane signaling receptor activity"/>
    <property type="evidence" value="ECO:0007669"/>
    <property type="project" value="InterPro"/>
</dbReference>
<dbReference type="Gene3D" id="6.10.340.10">
    <property type="match status" value="1"/>
</dbReference>
<dbReference type="EMBL" id="WIXK01000001">
    <property type="protein sequence ID" value="MQY41643.1"/>
    <property type="molecule type" value="Genomic_DNA"/>
</dbReference>
<evidence type="ECO:0000259" key="5">
    <source>
        <dbReference type="PROSITE" id="PS50111"/>
    </source>
</evidence>
<keyword evidence="3" id="KW-0807">Transducer</keyword>
<feature type="domain" description="HAMP" evidence="6">
    <location>
        <begin position="287"/>
        <end position="339"/>
    </location>
</feature>
<sequence length="601" mass="64723">MEIPFFRLEFENPKWTICAQDTTAEHSMKQILALSDAGRFLHSMNFRISLLVSAFTLIVAIPIAFYAALQLERISITAARDMQYELTRALVKDVAQPVQLGFSGTVDERLNYVIERAGENFQYARITKSNGVIMSEQGSAIATDQLTALEQQVAESLTPYTSEDGFQLIYPILSKKGKLRGTLVMVWDPAATYAALRKSLWHEAEAGAVLLLIASTICFLILRRVLSRPLRELGTSVNLITAGQYDRKLSTSERRDELGEIARRIEGLQITLAEGRAATNARIQDQHAQTRAVDQLRQGLAALARRDLAYRMNEPLPGSYEALREDFNSALDGLSNTMGQVLGSASDILGRSSDIRQGSGDLSGRIHSQSDALGDVAQSMGALTQSVQNAAEGARTVNAIVGQAVDEAQNNAAVVEHAVSAMQQIEASASKIATIIATIDDIAFQTTLLALNAGVEAARAGESGAGFAVVASEVRNLALRTSQAATEINTLITDATSHIENGVNEVHNTGDVLQHIITRMSEISNRVSASAEGFVSDSQELQALSGRVDELGTLSSANDQIVERNTQSVDLLRDEAAHLDTLAGAFTLPRTQQTSPSAAAA</sequence>